<dbReference type="Gramene" id="Pp3c2_34480V3.2">
    <property type="protein sequence ID" value="PAC:32936015.CDS.1"/>
    <property type="gene ID" value="Pp3c2_34480"/>
</dbReference>
<dbReference type="InParanoid" id="A0A2K1L477"/>
<proteinExistence type="predicted"/>
<dbReference type="EMBL" id="ABEU02000002">
    <property type="protein sequence ID" value="PNR60836.1"/>
    <property type="molecule type" value="Genomic_DNA"/>
</dbReference>
<dbReference type="EnsemblPlants" id="Pp3c2_34480V3.2">
    <property type="protein sequence ID" value="PAC:32936015.CDS.1"/>
    <property type="gene ID" value="Pp3c2_34480"/>
</dbReference>
<dbReference type="EnsemblPlants" id="Pp3c2_34480V3.1">
    <property type="protein sequence ID" value="PAC:32936014.CDS.1"/>
    <property type="gene ID" value="Pp3c2_34480"/>
</dbReference>
<dbReference type="Proteomes" id="UP000006727">
    <property type="component" value="Chromosome 2"/>
</dbReference>
<dbReference type="Gramene" id="Pp3c2_34480V3.1">
    <property type="protein sequence ID" value="PAC:32936014.CDS.1"/>
    <property type="gene ID" value="Pp3c2_34480"/>
</dbReference>
<reference evidence="2" key="3">
    <citation type="submission" date="2020-12" db="UniProtKB">
        <authorList>
            <consortium name="EnsemblPlants"/>
        </authorList>
    </citation>
    <scope>IDENTIFICATION</scope>
</reference>
<organism evidence="1">
    <name type="scientific">Physcomitrium patens</name>
    <name type="common">Spreading-leaved earth moss</name>
    <name type="synonym">Physcomitrella patens</name>
    <dbReference type="NCBI Taxonomy" id="3218"/>
    <lineage>
        <taxon>Eukaryota</taxon>
        <taxon>Viridiplantae</taxon>
        <taxon>Streptophyta</taxon>
        <taxon>Embryophyta</taxon>
        <taxon>Bryophyta</taxon>
        <taxon>Bryophytina</taxon>
        <taxon>Bryopsida</taxon>
        <taxon>Funariidae</taxon>
        <taxon>Funariales</taxon>
        <taxon>Funariaceae</taxon>
        <taxon>Physcomitrium</taxon>
    </lineage>
</organism>
<sequence>MEQHSRRRRPRINWQRVREKRWCLGQIRKGGGHWSKIARRRLQWLGRASRQMSSGSMRKRIGKSSMLIEKRILLKLGVGSRST</sequence>
<gene>
    <name evidence="1" type="ORF">PHYPA_003629</name>
</gene>
<reference evidence="1 3" key="2">
    <citation type="journal article" date="2018" name="Plant J.">
        <title>The Physcomitrella patens chromosome-scale assembly reveals moss genome structure and evolution.</title>
        <authorList>
            <person name="Lang D."/>
            <person name="Ullrich K.K."/>
            <person name="Murat F."/>
            <person name="Fuchs J."/>
            <person name="Jenkins J."/>
            <person name="Haas F.B."/>
            <person name="Piednoel M."/>
            <person name="Gundlach H."/>
            <person name="Van Bel M."/>
            <person name="Meyberg R."/>
            <person name="Vives C."/>
            <person name="Morata J."/>
            <person name="Symeonidi A."/>
            <person name="Hiss M."/>
            <person name="Muchero W."/>
            <person name="Kamisugi Y."/>
            <person name="Saleh O."/>
            <person name="Blanc G."/>
            <person name="Decker E.L."/>
            <person name="van Gessel N."/>
            <person name="Grimwood J."/>
            <person name="Hayes R.D."/>
            <person name="Graham S.W."/>
            <person name="Gunter L.E."/>
            <person name="McDaniel S.F."/>
            <person name="Hoernstein S.N.W."/>
            <person name="Larsson A."/>
            <person name="Li F.W."/>
            <person name="Perroud P.F."/>
            <person name="Phillips J."/>
            <person name="Ranjan P."/>
            <person name="Rokshar D.S."/>
            <person name="Rothfels C.J."/>
            <person name="Schneider L."/>
            <person name="Shu S."/>
            <person name="Stevenson D.W."/>
            <person name="Thummler F."/>
            <person name="Tillich M."/>
            <person name="Villarreal Aguilar J.C."/>
            <person name="Widiez T."/>
            <person name="Wong G.K."/>
            <person name="Wymore A."/>
            <person name="Zhang Y."/>
            <person name="Zimmer A.D."/>
            <person name="Quatrano R.S."/>
            <person name="Mayer K.F.X."/>
            <person name="Goodstein D."/>
            <person name="Casacuberta J.M."/>
            <person name="Vandepoele K."/>
            <person name="Reski R."/>
            <person name="Cuming A.C."/>
            <person name="Tuskan G.A."/>
            <person name="Maumus F."/>
            <person name="Salse J."/>
            <person name="Schmutz J."/>
            <person name="Rensing S.A."/>
        </authorList>
    </citation>
    <scope>NUCLEOTIDE SEQUENCE [LARGE SCALE GENOMIC DNA]</scope>
    <source>
        <strain evidence="2 3">cv. Gransden 2004</strain>
    </source>
</reference>
<evidence type="ECO:0000313" key="3">
    <source>
        <dbReference type="Proteomes" id="UP000006727"/>
    </source>
</evidence>
<name>A0A2K1L477_PHYPA</name>
<accession>A0A2K1L477</accession>
<keyword evidence="3" id="KW-1185">Reference proteome</keyword>
<evidence type="ECO:0000313" key="2">
    <source>
        <dbReference type="EnsemblPlants" id="PAC:32936014.CDS.1"/>
    </source>
</evidence>
<reference evidence="1 3" key="1">
    <citation type="journal article" date="2008" name="Science">
        <title>The Physcomitrella genome reveals evolutionary insights into the conquest of land by plants.</title>
        <authorList>
            <person name="Rensing S."/>
            <person name="Lang D."/>
            <person name="Zimmer A."/>
            <person name="Terry A."/>
            <person name="Salamov A."/>
            <person name="Shapiro H."/>
            <person name="Nishiyama T."/>
            <person name="Perroud P.-F."/>
            <person name="Lindquist E."/>
            <person name="Kamisugi Y."/>
            <person name="Tanahashi T."/>
            <person name="Sakakibara K."/>
            <person name="Fujita T."/>
            <person name="Oishi K."/>
            <person name="Shin-I T."/>
            <person name="Kuroki Y."/>
            <person name="Toyoda A."/>
            <person name="Suzuki Y."/>
            <person name="Hashimoto A."/>
            <person name="Yamaguchi K."/>
            <person name="Sugano A."/>
            <person name="Kohara Y."/>
            <person name="Fujiyama A."/>
            <person name="Anterola A."/>
            <person name="Aoki S."/>
            <person name="Ashton N."/>
            <person name="Barbazuk W.B."/>
            <person name="Barker E."/>
            <person name="Bennetzen J."/>
            <person name="Bezanilla M."/>
            <person name="Blankenship R."/>
            <person name="Cho S.H."/>
            <person name="Dutcher S."/>
            <person name="Estelle M."/>
            <person name="Fawcett J.A."/>
            <person name="Gundlach H."/>
            <person name="Hanada K."/>
            <person name="Heyl A."/>
            <person name="Hicks K.A."/>
            <person name="Hugh J."/>
            <person name="Lohr M."/>
            <person name="Mayer K."/>
            <person name="Melkozernov A."/>
            <person name="Murata T."/>
            <person name="Nelson D."/>
            <person name="Pils B."/>
            <person name="Prigge M."/>
            <person name="Reiss B."/>
            <person name="Renner T."/>
            <person name="Rombauts S."/>
            <person name="Rushton P."/>
            <person name="Sanderfoot A."/>
            <person name="Schween G."/>
            <person name="Shiu S.-H."/>
            <person name="Stueber K."/>
            <person name="Theodoulou F.L."/>
            <person name="Tu H."/>
            <person name="Van de Peer Y."/>
            <person name="Verrier P.J."/>
            <person name="Waters E."/>
            <person name="Wood A."/>
            <person name="Yang L."/>
            <person name="Cove D."/>
            <person name="Cuming A."/>
            <person name="Hasebe M."/>
            <person name="Lucas S."/>
            <person name="Mishler D.B."/>
            <person name="Reski R."/>
            <person name="Grigoriev I."/>
            <person name="Quatrano R.S."/>
            <person name="Boore J.L."/>
        </authorList>
    </citation>
    <scope>NUCLEOTIDE SEQUENCE [LARGE SCALE GENOMIC DNA]</scope>
    <source>
        <strain evidence="2 3">cv. Gransden 2004</strain>
    </source>
</reference>
<evidence type="ECO:0000313" key="1">
    <source>
        <dbReference type="EMBL" id="PNR60836.1"/>
    </source>
</evidence>
<dbReference type="AlphaFoldDB" id="A0A2K1L477"/>
<protein>
    <submittedName>
        <fullName evidence="1 2">Uncharacterized protein</fullName>
    </submittedName>
</protein>